<dbReference type="GO" id="GO:0016747">
    <property type="term" value="F:acyltransferase activity, transferring groups other than amino-acyl groups"/>
    <property type="evidence" value="ECO:0007669"/>
    <property type="project" value="InterPro"/>
</dbReference>
<dbReference type="InterPro" id="IPR050832">
    <property type="entry name" value="Bact_Acetyltransf"/>
</dbReference>
<name>A0A7Y8FFB8_9PSED</name>
<dbReference type="PANTHER" id="PTHR43877">
    <property type="entry name" value="AMINOALKYLPHOSPHONATE N-ACETYLTRANSFERASE-RELATED-RELATED"/>
    <property type="match status" value="1"/>
</dbReference>
<keyword evidence="2" id="KW-0012">Acyltransferase</keyword>
<dbReference type="CDD" id="cd04301">
    <property type="entry name" value="NAT_SF"/>
    <property type="match status" value="1"/>
</dbReference>
<reference evidence="4 5" key="1">
    <citation type="submission" date="2020-04" db="EMBL/GenBank/DDBJ databases">
        <title>Molecular characterization of pseudomonads from Agaricus bisporus reveal novel blotch 2 pathogens in Western Europe.</title>
        <authorList>
            <person name="Taparia T."/>
            <person name="Krijger M."/>
            <person name="Haynes E."/>
            <person name="Elpinstone J.G."/>
            <person name="Noble R."/>
            <person name="Van Der Wolf J."/>
        </authorList>
    </citation>
    <scope>NUCLEOTIDE SEQUENCE [LARGE SCALE GENOMIC DNA]</scope>
    <source>
        <strain evidence="4 5">IPO3781</strain>
    </source>
</reference>
<sequence>MSGVLQGELYFRPARVEDAPQLAHIHLQTWQAAYREILSERFLADLNGGVSQRTAFLAQALAGGTLSVWVVELDGELVAWASFGSSRDVDASSATGELRALNLLPGIWGQGIGTRLWGRVREQLVEAGYASATVWVVQGNRRALGFYRALGFVAELHTEKTVVEHDEPLPLVRYRVPLVISGG</sequence>
<protein>
    <submittedName>
        <fullName evidence="4">GNAT family N-acetyltransferase</fullName>
    </submittedName>
</protein>
<keyword evidence="1 4" id="KW-0808">Transferase</keyword>
<dbReference type="Proteomes" id="UP000537188">
    <property type="component" value="Unassembled WGS sequence"/>
</dbReference>
<dbReference type="AlphaFoldDB" id="A0A7Y8FFB8"/>
<feature type="domain" description="N-acetyltransferase" evidence="3">
    <location>
        <begin position="9"/>
        <end position="179"/>
    </location>
</feature>
<evidence type="ECO:0000259" key="3">
    <source>
        <dbReference type="PROSITE" id="PS51186"/>
    </source>
</evidence>
<dbReference type="Gene3D" id="3.40.630.30">
    <property type="match status" value="1"/>
</dbReference>
<evidence type="ECO:0000313" key="4">
    <source>
        <dbReference type="EMBL" id="NWE77958.1"/>
    </source>
</evidence>
<dbReference type="RefSeq" id="WP_177115329.1">
    <property type="nucleotide sequence ID" value="NZ_JACARF010000025.1"/>
</dbReference>
<gene>
    <name evidence="4" type="ORF">HX828_20580</name>
</gene>
<dbReference type="EMBL" id="JACARF010000025">
    <property type="protein sequence ID" value="NWE77958.1"/>
    <property type="molecule type" value="Genomic_DNA"/>
</dbReference>
<accession>A0A7Y8FFB8</accession>
<proteinExistence type="predicted"/>
<evidence type="ECO:0000313" key="5">
    <source>
        <dbReference type="Proteomes" id="UP000537188"/>
    </source>
</evidence>
<organism evidence="4 5">
    <name type="scientific">Pseudomonas yamanorum</name>
    <dbReference type="NCBI Taxonomy" id="515393"/>
    <lineage>
        <taxon>Bacteria</taxon>
        <taxon>Pseudomonadati</taxon>
        <taxon>Pseudomonadota</taxon>
        <taxon>Gammaproteobacteria</taxon>
        <taxon>Pseudomonadales</taxon>
        <taxon>Pseudomonadaceae</taxon>
        <taxon>Pseudomonas</taxon>
    </lineage>
</organism>
<dbReference type="Pfam" id="PF00583">
    <property type="entry name" value="Acetyltransf_1"/>
    <property type="match status" value="1"/>
</dbReference>
<dbReference type="PROSITE" id="PS51186">
    <property type="entry name" value="GNAT"/>
    <property type="match status" value="1"/>
</dbReference>
<dbReference type="SUPFAM" id="SSF55729">
    <property type="entry name" value="Acyl-CoA N-acyltransferases (Nat)"/>
    <property type="match status" value="1"/>
</dbReference>
<evidence type="ECO:0000256" key="1">
    <source>
        <dbReference type="ARBA" id="ARBA00022679"/>
    </source>
</evidence>
<dbReference type="InterPro" id="IPR000182">
    <property type="entry name" value="GNAT_dom"/>
</dbReference>
<comment type="caution">
    <text evidence="4">The sequence shown here is derived from an EMBL/GenBank/DDBJ whole genome shotgun (WGS) entry which is preliminary data.</text>
</comment>
<dbReference type="InterPro" id="IPR016181">
    <property type="entry name" value="Acyl_CoA_acyltransferase"/>
</dbReference>
<evidence type="ECO:0000256" key="2">
    <source>
        <dbReference type="ARBA" id="ARBA00023315"/>
    </source>
</evidence>